<dbReference type="InterPro" id="IPR036868">
    <property type="entry name" value="TusA-like_sf"/>
</dbReference>
<reference evidence="3 4" key="1">
    <citation type="journal article" date="2015" name="Infect. Genet. Evol.">
        <title>Genomic sequences of six botulinum neurotoxin-producing strains representing three clostridial species illustrate the mobility and diversity of botulinum neurotoxin genes.</title>
        <authorList>
            <person name="Smith T.J."/>
            <person name="Hill K.K."/>
            <person name="Xie G."/>
            <person name="Foley B.T."/>
            <person name="Williamson C.H."/>
            <person name="Foster J.T."/>
            <person name="Johnson S.L."/>
            <person name="Chertkov O."/>
            <person name="Teshima H."/>
            <person name="Gibbons H.S."/>
            <person name="Johnsky L.A."/>
            <person name="Karavis M.A."/>
            <person name="Smith L.A."/>
        </authorList>
    </citation>
    <scope>NUCLEOTIDE SEQUENCE [LARGE SCALE GENOMIC DNA]</scope>
    <source>
        <strain evidence="3 4">CDC 2741</strain>
    </source>
</reference>
<accession>A0A0C1U515</accession>
<dbReference type="STRING" id="29341.RSJ17_03900"/>
<dbReference type="SUPFAM" id="SSF64307">
    <property type="entry name" value="SirA-like"/>
    <property type="match status" value="1"/>
</dbReference>
<dbReference type="Pfam" id="PF01206">
    <property type="entry name" value="TusA"/>
    <property type="match status" value="1"/>
</dbReference>
<protein>
    <submittedName>
        <fullName evidence="3">Sulfurtransferase TusA family protein</fullName>
    </submittedName>
</protein>
<gene>
    <name evidence="3" type="ORF">U732_3556</name>
</gene>
<dbReference type="AlphaFoldDB" id="A0A0C1U515"/>
<name>A0A0C1U515_9CLOT</name>
<evidence type="ECO:0000259" key="2">
    <source>
        <dbReference type="PROSITE" id="PS01148"/>
    </source>
</evidence>
<dbReference type="PROSITE" id="PS01148">
    <property type="entry name" value="UPF0033"/>
    <property type="match status" value="1"/>
</dbReference>
<feature type="domain" description="UPF0033" evidence="2">
    <location>
        <begin position="5"/>
        <end position="29"/>
    </location>
</feature>
<comment type="caution">
    <text evidence="3">The sequence shown here is derived from an EMBL/GenBank/DDBJ whole genome shotgun (WGS) entry which is preliminary data.</text>
</comment>
<sequence length="69" mass="7577">MLDKIDARGMSCPEPVLMTKRALEENKNGASVLVDNNTACGNVERFMKNAGYNVSIENIGEDFLLTAKK</sequence>
<keyword evidence="4" id="KW-1185">Reference proteome</keyword>
<dbReference type="Gene3D" id="3.30.110.40">
    <property type="entry name" value="TusA-like domain"/>
    <property type="match status" value="1"/>
</dbReference>
<keyword evidence="3" id="KW-0808">Transferase</keyword>
<dbReference type="RefSeq" id="WP_313884831.1">
    <property type="nucleotide sequence ID" value="NZ_AYSO01000013.1"/>
</dbReference>
<dbReference type="PANTHER" id="PTHR33279:SF6">
    <property type="entry name" value="SULFUR CARRIER PROTEIN YEDF-RELATED"/>
    <property type="match status" value="1"/>
</dbReference>
<comment type="similarity">
    <text evidence="1">Belongs to the sulfur carrier protein TusA family.</text>
</comment>
<dbReference type="GO" id="GO:0016740">
    <property type="term" value="F:transferase activity"/>
    <property type="evidence" value="ECO:0007669"/>
    <property type="project" value="UniProtKB-KW"/>
</dbReference>
<proteinExistence type="inferred from homology"/>
<evidence type="ECO:0000313" key="3">
    <source>
        <dbReference type="EMBL" id="KIE47844.1"/>
    </source>
</evidence>
<evidence type="ECO:0000256" key="1">
    <source>
        <dbReference type="ARBA" id="ARBA00008984"/>
    </source>
</evidence>
<evidence type="ECO:0000313" key="4">
    <source>
        <dbReference type="Proteomes" id="UP000031366"/>
    </source>
</evidence>
<dbReference type="Proteomes" id="UP000031366">
    <property type="component" value="Unassembled WGS sequence"/>
</dbReference>
<dbReference type="EMBL" id="AYSO01000013">
    <property type="protein sequence ID" value="KIE47844.1"/>
    <property type="molecule type" value="Genomic_DNA"/>
</dbReference>
<dbReference type="InterPro" id="IPR001455">
    <property type="entry name" value="TusA-like"/>
</dbReference>
<dbReference type="PANTHER" id="PTHR33279">
    <property type="entry name" value="SULFUR CARRIER PROTEIN YEDF-RELATED"/>
    <property type="match status" value="1"/>
</dbReference>
<dbReference type="CDD" id="cd03421">
    <property type="entry name" value="SirA_like_N"/>
    <property type="match status" value="1"/>
</dbReference>
<organism evidence="3 4">
    <name type="scientific">Clostridium argentinense CDC 2741</name>
    <dbReference type="NCBI Taxonomy" id="1418104"/>
    <lineage>
        <taxon>Bacteria</taxon>
        <taxon>Bacillati</taxon>
        <taxon>Bacillota</taxon>
        <taxon>Clostridia</taxon>
        <taxon>Eubacteriales</taxon>
        <taxon>Clostridiaceae</taxon>
        <taxon>Clostridium</taxon>
    </lineage>
</organism>